<proteinExistence type="predicted"/>
<evidence type="ECO:0008006" key="2">
    <source>
        <dbReference type="Google" id="ProtNLM"/>
    </source>
</evidence>
<reference evidence="1" key="1">
    <citation type="submission" date="2018-05" db="EMBL/GenBank/DDBJ databases">
        <authorList>
            <person name="Lanie J.A."/>
            <person name="Ng W.-L."/>
            <person name="Kazmierczak K.M."/>
            <person name="Andrzejewski T.M."/>
            <person name="Davidsen T.M."/>
            <person name="Wayne K.J."/>
            <person name="Tettelin H."/>
            <person name="Glass J.I."/>
            <person name="Rusch D."/>
            <person name="Podicherti R."/>
            <person name="Tsui H.-C.T."/>
            <person name="Winkler M.E."/>
        </authorList>
    </citation>
    <scope>NUCLEOTIDE SEQUENCE</scope>
</reference>
<gene>
    <name evidence="1" type="ORF">METZ01_LOCUS242187</name>
</gene>
<dbReference type="GO" id="GO:0016491">
    <property type="term" value="F:oxidoreductase activity"/>
    <property type="evidence" value="ECO:0007669"/>
    <property type="project" value="UniProtKB-ARBA"/>
</dbReference>
<dbReference type="Pfam" id="PF05721">
    <property type="entry name" value="PhyH"/>
    <property type="match status" value="1"/>
</dbReference>
<feature type="non-terminal residue" evidence="1">
    <location>
        <position position="1"/>
    </location>
</feature>
<dbReference type="GO" id="GO:0046872">
    <property type="term" value="F:metal ion binding"/>
    <property type="evidence" value="ECO:0007669"/>
    <property type="project" value="UniProtKB-ARBA"/>
</dbReference>
<dbReference type="AlphaFoldDB" id="A0A382HRU6"/>
<sequence>VGTIITNMEGPEGIIGMDSERERLMDRETFDRHVLDMSLEGYTILPNLLTPEECTEARRELEKRYPDRERGGLEWLFNKALIFERLYQLPDLVRLIRHFIGADALLSAVYGSVVLPGEGGHALHSDGGITGHNREASMAPADDGRRVTSHPMAINVIFCMSEFTDTNGATEMVPGSHKYEYVDIPERASEQARTAVAPEGSAVVFDINTWHGATKNQTVRPRYAVLSPWRRRWTKCEYEMARVVKPDVLERAGKEGTIIFGFQAQPPYTELWQWDRENGGPKPEFAHLKRD</sequence>
<dbReference type="PANTHER" id="PTHR20883:SF48">
    <property type="entry name" value="ECTOINE DIOXYGENASE"/>
    <property type="match status" value="1"/>
</dbReference>
<accession>A0A382HRU6</accession>
<evidence type="ECO:0000313" key="1">
    <source>
        <dbReference type="EMBL" id="SVB89333.1"/>
    </source>
</evidence>
<dbReference type="Gene3D" id="2.60.120.620">
    <property type="entry name" value="q2cbj1_9rhob like domain"/>
    <property type="match status" value="1"/>
</dbReference>
<dbReference type="InterPro" id="IPR008775">
    <property type="entry name" value="Phytyl_CoA_dOase-like"/>
</dbReference>
<name>A0A382HRU6_9ZZZZ</name>
<dbReference type="PANTHER" id="PTHR20883">
    <property type="entry name" value="PHYTANOYL-COA DIOXYGENASE DOMAIN CONTAINING 1"/>
    <property type="match status" value="1"/>
</dbReference>
<organism evidence="1">
    <name type="scientific">marine metagenome</name>
    <dbReference type="NCBI Taxonomy" id="408172"/>
    <lineage>
        <taxon>unclassified sequences</taxon>
        <taxon>metagenomes</taxon>
        <taxon>ecological metagenomes</taxon>
    </lineage>
</organism>
<protein>
    <recommendedName>
        <fullName evidence="2">Phytanoyl-CoA dioxygenase family protein</fullName>
    </recommendedName>
</protein>
<dbReference type="EMBL" id="UINC01062574">
    <property type="protein sequence ID" value="SVB89333.1"/>
    <property type="molecule type" value="Genomic_DNA"/>
</dbReference>
<dbReference type="SUPFAM" id="SSF51197">
    <property type="entry name" value="Clavaminate synthase-like"/>
    <property type="match status" value="1"/>
</dbReference>